<sequence>MDKIKALLITLIFNILYKFFKFVPEIIAEKTGRGIGKVLYFFKVRKKVARSNLELALGNRYSSEEIEKILKDTYLHFGQVLIEFLLIEKLKQKEWQNRISLENPERFKELLESEQGVIFYTAHFGNWEWLGAEIASHTSDFLSIEKRQRLGDLGDKINKIRKNVGVETTTATSKGLIKIYKNLKSGNSTIILGDQHASGIVHIMDFFGEPASVHRGAVRLATKTDAIVLPIFIHREAFAKYKVQLGEAVSVPRGIKKADEPEYLKPLLRATEEAIRQSPEQWLWFHKRWKVDRGEG</sequence>
<keyword evidence="3" id="KW-0997">Cell inner membrane</keyword>
<evidence type="ECO:0000256" key="1">
    <source>
        <dbReference type="ARBA" id="ARBA00004533"/>
    </source>
</evidence>
<dbReference type="PANTHER" id="PTHR30606:SF10">
    <property type="entry name" value="PHOSPHATIDYLINOSITOL MANNOSIDE ACYLTRANSFERASE"/>
    <property type="match status" value="1"/>
</dbReference>
<protein>
    <submittedName>
        <fullName evidence="7">Lysophospholipid acyltransferase family protein</fullName>
    </submittedName>
</protein>
<evidence type="ECO:0000313" key="7">
    <source>
        <dbReference type="EMBL" id="MBF8437445.1"/>
    </source>
</evidence>
<evidence type="ECO:0000256" key="6">
    <source>
        <dbReference type="ARBA" id="ARBA00023315"/>
    </source>
</evidence>
<accession>A0A931AVB6</accession>
<dbReference type="EMBL" id="JADPIE010000005">
    <property type="protein sequence ID" value="MBF8437445.1"/>
    <property type="molecule type" value="Genomic_DNA"/>
</dbReference>
<dbReference type="CDD" id="cd07984">
    <property type="entry name" value="LPLAT_LABLAT-like"/>
    <property type="match status" value="1"/>
</dbReference>
<comment type="subcellular location">
    <subcellularLocation>
        <location evidence="1">Cell inner membrane</location>
    </subcellularLocation>
</comment>
<reference evidence="7" key="1">
    <citation type="submission" date="2020-11" db="EMBL/GenBank/DDBJ databases">
        <title>Halonatronomonas betainensis gen. nov., sp. nov. a novel haloalkaliphilic representative of the family Halanaerobiacae capable of betaine degradation.</title>
        <authorList>
            <person name="Boltyanskaya Y."/>
            <person name="Kevbrin V."/>
            <person name="Detkova E."/>
            <person name="Grouzdev D.S."/>
            <person name="Koziaeva V."/>
            <person name="Zhilina T."/>
        </authorList>
    </citation>
    <scope>NUCLEOTIDE SEQUENCE</scope>
    <source>
        <strain evidence="7">Z-7014</strain>
    </source>
</reference>
<keyword evidence="4" id="KW-0808">Transferase</keyword>
<dbReference type="PANTHER" id="PTHR30606">
    <property type="entry name" value="LIPID A BIOSYNTHESIS LAUROYL ACYLTRANSFERASE"/>
    <property type="match status" value="1"/>
</dbReference>
<evidence type="ECO:0000256" key="2">
    <source>
        <dbReference type="ARBA" id="ARBA00022475"/>
    </source>
</evidence>
<dbReference type="AlphaFoldDB" id="A0A931AVB6"/>
<dbReference type="GO" id="GO:0005886">
    <property type="term" value="C:plasma membrane"/>
    <property type="evidence" value="ECO:0007669"/>
    <property type="project" value="UniProtKB-SubCell"/>
</dbReference>
<proteinExistence type="predicted"/>
<evidence type="ECO:0000313" key="8">
    <source>
        <dbReference type="Proteomes" id="UP000621436"/>
    </source>
</evidence>
<dbReference type="RefSeq" id="WP_270454424.1">
    <property type="nucleotide sequence ID" value="NZ_JADPIE010000005.1"/>
</dbReference>
<evidence type="ECO:0000256" key="4">
    <source>
        <dbReference type="ARBA" id="ARBA00022679"/>
    </source>
</evidence>
<organism evidence="7 8">
    <name type="scientific">Halonatronomonas betaini</name>
    <dbReference type="NCBI Taxonomy" id="2778430"/>
    <lineage>
        <taxon>Bacteria</taxon>
        <taxon>Bacillati</taxon>
        <taxon>Bacillota</taxon>
        <taxon>Clostridia</taxon>
        <taxon>Halanaerobiales</taxon>
        <taxon>Halarsenatibacteraceae</taxon>
        <taxon>Halonatronomonas</taxon>
    </lineage>
</organism>
<keyword evidence="2" id="KW-1003">Cell membrane</keyword>
<dbReference type="GO" id="GO:0016746">
    <property type="term" value="F:acyltransferase activity"/>
    <property type="evidence" value="ECO:0007669"/>
    <property type="project" value="UniProtKB-KW"/>
</dbReference>
<keyword evidence="5" id="KW-0472">Membrane</keyword>
<name>A0A931AVB6_9FIRM</name>
<dbReference type="InterPro" id="IPR004960">
    <property type="entry name" value="LipA_acyltrans"/>
</dbReference>
<dbReference type="Pfam" id="PF03279">
    <property type="entry name" value="Lip_A_acyltrans"/>
    <property type="match status" value="1"/>
</dbReference>
<evidence type="ECO:0000256" key="5">
    <source>
        <dbReference type="ARBA" id="ARBA00023136"/>
    </source>
</evidence>
<keyword evidence="8" id="KW-1185">Reference proteome</keyword>
<gene>
    <name evidence="7" type="ORF">I0Q91_10160</name>
</gene>
<dbReference type="Proteomes" id="UP000621436">
    <property type="component" value="Unassembled WGS sequence"/>
</dbReference>
<dbReference type="GO" id="GO:0009247">
    <property type="term" value="P:glycolipid biosynthetic process"/>
    <property type="evidence" value="ECO:0007669"/>
    <property type="project" value="UniProtKB-ARBA"/>
</dbReference>
<evidence type="ECO:0000256" key="3">
    <source>
        <dbReference type="ARBA" id="ARBA00022519"/>
    </source>
</evidence>
<comment type="caution">
    <text evidence="7">The sequence shown here is derived from an EMBL/GenBank/DDBJ whole genome shotgun (WGS) entry which is preliminary data.</text>
</comment>
<keyword evidence="6 7" id="KW-0012">Acyltransferase</keyword>